<sequence>MASGISILVTASKISRSLDGNRDIDEGGKTGGCNAPSFNFVNVPLRLDQTPLGPLLGELPSSSLVYLKARQSIALMFTLVVDLFSRARFLRSILHIEKDILANVGVEPKTFALLARRSNQLS</sequence>
<reference evidence="1 2" key="1">
    <citation type="journal article" date="2008" name="Nature">
        <title>The genome of Laccaria bicolor provides insights into mycorrhizal symbiosis.</title>
        <authorList>
            <person name="Martin F."/>
            <person name="Aerts A."/>
            <person name="Ahren D."/>
            <person name="Brun A."/>
            <person name="Danchin E.G.J."/>
            <person name="Duchaussoy F."/>
            <person name="Gibon J."/>
            <person name="Kohler A."/>
            <person name="Lindquist E."/>
            <person name="Pereda V."/>
            <person name="Salamov A."/>
            <person name="Shapiro H.J."/>
            <person name="Wuyts J."/>
            <person name="Blaudez D."/>
            <person name="Buee M."/>
            <person name="Brokstein P."/>
            <person name="Canbaeck B."/>
            <person name="Cohen D."/>
            <person name="Courty P.E."/>
            <person name="Coutinho P.M."/>
            <person name="Delaruelle C."/>
            <person name="Detter J.C."/>
            <person name="Deveau A."/>
            <person name="DiFazio S."/>
            <person name="Duplessis S."/>
            <person name="Fraissinet-Tachet L."/>
            <person name="Lucic E."/>
            <person name="Frey-Klett P."/>
            <person name="Fourrey C."/>
            <person name="Feussner I."/>
            <person name="Gay G."/>
            <person name="Grimwood J."/>
            <person name="Hoegger P.J."/>
            <person name="Jain P."/>
            <person name="Kilaru S."/>
            <person name="Labbe J."/>
            <person name="Lin Y.C."/>
            <person name="Legue V."/>
            <person name="Le Tacon F."/>
            <person name="Marmeisse R."/>
            <person name="Melayah D."/>
            <person name="Montanini B."/>
            <person name="Muratet M."/>
            <person name="Nehls U."/>
            <person name="Niculita-Hirzel H."/>
            <person name="Oudot-Le Secq M.P."/>
            <person name="Peter M."/>
            <person name="Quesneville H."/>
            <person name="Rajashekar B."/>
            <person name="Reich M."/>
            <person name="Rouhier N."/>
            <person name="Schmutz J."/>
            <person name="Yin T."/>
            <person name="Chalot M."/>
            <person name="Henrissat B."/>
            <person name="Kuees U."/>
            <person name="Lucas S."/>
            <person name="Van de Peer Y."/>
            <person name="Podila G.K."/>
            <person name="Polle A."/>
            <person name="Pukkila P.J."/>
            <person name="Richardson P.M."/>
            <person name="Rouze P."/>
            <person name="Sanders I.R."/>
            <person name="Stajich J.E."/>
            <person name="Tunlid A."/>
            <person name="Tuskan G."/>
            <person name="Grigoriev I.V."/>
        </authorList>
    </citation>
    <scope>NUCLEOTIDE SEQUENCE [LARGE SCALE GENOMIC DNA]</scope>
    <source>
        <strain evidence="2">S238N-H82 / ATCC MYA-4686</strain>
    </source>
</reference>
<gene>
    <name evidence="1" type="ORF">LACBIDRAFT_332496</name>
</gene>
<accession>B0DSX4</accession>
<dbReference type="HOGENOM" id="CLU_2066979_0_0_1"/>
<dbReference type="OrthoDB" id="3266598at2759"/>
<dbReference type="EMBL" id="DS547131">
    <property type="protein sequence ID" value="EDR02317.1"/>
    <property type="molecule type" value="Genomic_DNA"/>
</dbReference>
<dbReference type="Proteomes" id="UP000001194">
    <property type="component" value="Unassembled WGS sequence"/>
</dbReference>
<dbReference type="RefSeq" id="XP_001886994.1">
    <property type="nucleotide sequence ID" value="XM_001886959.1"/>
</dbReference>
<dbReference type="AlphaFoldDB" id="B0DSX4"/>
<evidence type="ECO:0000313" key="1">
    <source>
        <dbReference type="EMBL" id="EDR02317.1"/>
    </source>
</evidence>
<dbReference type="InParanoid" id="B0DSX4"/>
<dbReference type="KEGG" id="lbc:LACBIDRAFT_332496"/>
<keyword evidence="2" id="KW-1185">Reference proteome</keyword>
<protein>
    <submittedName>
        <fullName evidence="1">Predicted protein</fullName>
    </submittedName>
</protein>
<proteinExistence type="predicted"/>
<evidence type="ECO:0000313" key="2">
    <source>
        <dbReference type="Proteomes" id="UP000001194"/>
    </source>
</evidence>
<dbReference type="GeneID" id="6082698"/>
<organism evidence="2">
    <name type="scientific">Laccaria bicolor (strain S238N-H82 / ATCC MYA-4686)</name>
    <name type="common">Bicoloured deceiver</name>
    <name type="synonym">Laccaria laccata var. bicolor</name>
    <dbReference type="NCBI Taxonomy" id="486041"/>
    <lineage>
        <taxon>Eukaryota</taxon>
        <taxon>Fungi</taxon>
        <taxon>Dikarya</taxon>
        <taxon>Basidiomycota</taxon>
        <taxon>Agaricomycotina</taxon>
        <taxon>Agaricomycetes</taxon>
        <taxon>Agaricomycetidae</taxon>
        <taxon>Agaricales</taxon>
        <taxon>Agaricineae</taxon>
        <taxon>Hydnangiaceae</taxon>
        <taxon>Laccaria</taxon>
    </lineage>
</organism>
<name>B0DSX4_LACBS</name>